<dbReference type="Pfam" id="PF14501">
    <property type="entry name" value="HATPase_c_5"/>
    <property type="match status" value="1"/>
</dbReference>
<dbReference type="SUPFAM" id="SSF47384">
    <property type="entry name" value="Homodimeric domain of signal transducing histidine kinase"/>
    <property type="match status" value="1"/>
</dbReference>
<proteinExistence type="predicted"/>
<dbReference type="Pfam" id="PF00672">
    <property type="entry name" value="HAMP"/>
    <property type="match status" value="1"/>
</dbReference>
<dbReference type="Gene3D" id="1.10.287.130">
    <property type="match status" value="1"/>
</dbReference>
<keyword evidence="11 14" id="KW-1133">Transmembrane helix</keyword>
<dbReference type="InterPro" id="IPR050398">
    <property type="entry name" value="HssS/ArlS-like"/>
</dbReference>
<evidence type="ECO:0000256" key="12">
    <source>
        <dbReference type="ARBA" id="ARBA00023012"/>
    </source>
</evidence>
<dbReference type="PANTHER" id="PTHR45528">
    <property type="entry name" value="SENSOR HISTIDINE KINASE CPXA"/>
    <property type="match status" value="1"/>
</dbReference>
<evidence type="ECO:0000259" key="16">
    <source>
        <dbReference type="PROSITE" id="PS50885"/>
    </source>
</evidence>
<feature type="transmembrane region" description="Helical" evidence="14">
    <location>
        <begin position="147"/>
        <end position="171"/>
    </location>
</feature>
<evidence type="ECO:0000256" key="2">
    <source>
        <dbReference type="ARBA" id="ARBA00004651"/>
    </source>
</evidence>
<dbReference type="Gene3D" id="3.30.565.10">
    <property type="entry name" value="Histidine kinase-like ATPase, C-terminal domain"/>
    <property type="match status" value="1"/>
</dbReference>
<dbReference type="InterPro" id="IPR003661">
    <property type="entry name" value="HisK_dim/P_dom"/>
</dbReference>
<feature type="transmembrane region" description="Helical" evidence="14">
    <location>
        <begin position="12"/>
        <end position="35"/>
    </location>
</feature>
<evidence type="ECO:0000256" key="13">
    <source>
        <dbReference type="ARBA" id="ARBA00023136"/>
    </source>
</evidence>
<comment type="caution">
    <text evidence="17">The sequence shown here is derived from an EMBL/GenBank/DDBJ whole genome shotgun (WGS) entry which is preliminary data.</text>
</comment>
<dbReference type="CDD" id="cd00082">
    <property type="entry name" value="HisKA"/>
    <property type="match status" value="1"/>
</dbReference>
<keyword evidence="7 14" id="KW-0812">Transmembrane</keyword>
<dbReference type="SMART" id="SM00388">
    <property type="entry name" value="HisKA"/>
    <property type="match status" value="1"/>
</dbReference>
<dbReference type="Gene3D" id="6.10.340.10">
    <property type="match status" value="1"/>
</dbReference>
<reference evidence="17 18" key="1">
    <citation type="submission" date="2018-05" db="EMBL/GenBank/DDBJ databases">
        <title>Freshwater and sediment microbial communities from various areas in North America, analyzing microbe dynamics in response to fracking.</title>
        <authorList>
            <person name="Lamendella R."/>
        </authorList>
    </citation>
    <scope>NUCLEOTIDE SEQUENCE [LARGE SCALE GENOMIC DNA]</scope>
    <source>
        <strain evidence="17 18">DB-3</strain>
    </source>
</reference>
<dbReference type="Proteomes" id="UP000247078">
    <property type="component" value="Unassembled WGS sequence"/>
</dbReference>
<dbReference type="GO" id="GO:0005886">
    <property type="term" value="C:plasma membrane"/>
    <property type="evidence" value="ECO:0007669"/>
    <property type="project" value="UniProtKB-SubCell"/>
</dbReference>
<organism evidence="17 18">
    <name type="scientific">Paenibacillus pabuli</name>
    <dbReference type="NCBI Taxonomy" id="1472"/>
    <lineage>
        <taxon>Bacteria</taxon>
        <taxon>Bacillati</taxon>
        <taxon>Bacillota</taxon>
        <taxon>Bacilli</taxon>
        <taxon>Bacillales</taxon>
        <taxon>Paenibacillaceae</taxon>
        <taxon>Paenibacillus</taxon>
    </lineage>
</organism>
<evidence type="ECO:0000313" key="17">
    <source>
        <dbReference type="EMBL" id="PWW34699.1"/>
    </source>
</evidence>
<evidence type="ECO:0000256" key="9">
    <source>
        <dbReference type="ARBA" id="ARBA00022777"/>
    </source>
</evidence>
<gene>
    <name evidence="17" type="ORF">DET56_11477</name>
</gene>
<dbReference type="AlphaFoldDB" id="A0A855Y1C4"/>
<dbReference type="PROSITE" id="PS50109">
    <property type="entry name" value="HIS_KIN"/>
    <property type="match status" value="1"/>
</dbReference>
<dbReference type="InterPro" id="IPR005467">
    <property type="entry name" value="His_kinase_dom"/>
</dbReference>
<dbReference type="CDD" id="cd06225">
    <property type="entry name" value="HAMP"/>
    <property type="match status" value="1"/>
</dbReference>
<evidence type="ECO:0000313" key="18">
    <source>
        <dbReference type="Proteomes" id="UP000247078"/>
    </source>
</evidence>
<keyword evidence="12" id="KW-0902">Two-component regulatory system</keyword>
<evidence type="ECO:0000256" key="4">
    <source>
        <dbReference type="ARBA" id="ARBA00022475"/>
    </source>
</evidence>
<evidence type="ECO:0000256" key="6">
    <source>
        <dbReference type="ARBA" id="ARBA00022679"/>
    </source>
</evidence>
<comment type="subcellular location">
    <subcellularLocation>
        <location evidence="2">Cell membrane</location>
        <topology evidence="2">Multi-pass membrane protein</topology>
    </subcellularLocation>
</comment>
<evidence type="ECO:0000256" key="8">
    <source>
        <dbReference type="ARBA" id="ARBA00022741"/>
    </source>
</evidence>
<evidence type="ECO:0000256" key="14">
    <source>
        <dbReference type="SAM" id="Phobius"/>
    </source>
</evidence>
<dbReference type="GO" id="GO:0005524">
    <property type="term" value="F:ATP binding"/>
    <property type="evidence" value="ECO:0007669"/>
    <property type="project" value="UniProtKB-KW"/>
</dbReference>
<dbReference type="EMBL" id="QGTZ01000014">
    <property type="protein sequence ID" value="PWW34699.1"/>
    <property type="molecule type" value="Genomic_DNA"/>
</dbReference>
<comment type="catalytic activity">
    <reaction evidence="1">
        <text>ATP + protein L-histidine = ADP + protein N-phospho-L-histidine.</text>
        <dbReference type="EC" id="2.7.13.3"/>
    </reaction>
</comment>
<keyword evidence="5" id="KW-0597">Phosphoprotein</keyword>
<dbReference type="PANTHER" id="PTHR45528:SF1">
    <property type="entry name" value="SENSOR HISTIDINE KINASE CPXA"/>
    <property type="match status" value="1"/>
</dbReference>
<dbReference type="RefSeq" id="WP_110001722.1">
    <property type="nucleotide sequence ID" value="NZ_QGTZ01000014.1"/>
</dbReference>
<evidence type="ECO:0000256" key="7">
    <source>
        <dbReference type="ARBA" id="ARBA00022692"/>
    </source>
</evidence>
<dbReference type="Pfam" id="PF00512">
    <property type="entry name" value="HisKA"/>
    <property type="match status" value="1"/>
</dbReference>
<evidence type="ECO:0000256" key="11">
    <source>
        <dbReference type="ARBA" id="ARBA00022989"/>
    </source>
</evidence>
<dbReference type="PROSITE" id="PS50885">
    <property type="entry name" value="HAMP"/>
    <property type="match status" value="1"/>
</dbReference>
<keyword evidence="4" id="KW-1003">Cell membrane</keyword>
<evidence type="ECO:0000256" key="5">
    <source>
        <dbReference type="ARBA" id="ARBA00022553"/>
    </source>
</evidence>
<evidence type="ECO:0000256" key="3">
    <source>
        <dbReference type="ARBA" id="ARBA00012438"/>
    </source>
</evidence>
<dbReference type="SUPFAM" id="SSF55874">
    <property type="entry name" value="ATPase domain of HSP90 chaperone/DNA topoisomerase II/histidine kinase"/>
    <property type="match status" value="1"/>
</dbReference>
<dbReference type="InterPro" id="IPR003660">
    <property type="entry name" value="HAMP_dom"/>
</dbReference>
<sequence length="447" mass="51509">MNRLLIGKKLKLKLVLAIVISLMFSICAFIVLQVVGETVLDSYLSKSTFVENRQRDALNRFETFVSNQNVSTRDHEQLSAWISHERYLNLYIFAKDQLIFSSNTEIDPAINEELLTQFVPSKIPVTTIHFADQDAQIYLVGFYEYQYYNLILILGVFFALIVFIISFLLMINKKTSYIGLLEREIKILEGGNLDYSITVSGKDELSSLALSIDEMRKSFVERLSSEERVRMANRELITAISHDLRTPLTILLGYMDIIELNKFKTQDDLLQYIHNSREKAYQIKALSDKLFEYFTVSSAAEEEEVEFEMYEGRALIDQLIDEQLVVLDHVDVQVQPDADHPKFLLEINLVAIRRVFDNIFSNIKKYADTSYPVHIKVALQQQTVLIGVENKIKPVDKKKDSNEIGLMSCQKIIEQHSGTLRISQEEDTFSLQIVLPVIQTEQTHLKT</sequence>
<dbReference type="InterPro" id="IPR032834">
    <property type="entry name" value="NatK-like_C"/>
</dbReference>
<name>A0A855Y1C4_9BACL</name>
<keyword evidence="9 17" id="KW-0418">Kinase</keyword>
<keyword evidence="10" id="KW-0067">ATP-binding</keyword>
<evidence type="ECO:0000259" key="15">
    <source>
        <dbReference type="PROSITE" id="PS50109"/>
    </source>
</evidence>
<keyword evidence="6" id="KW-0808">Transferase</keyword>
<feature type="domain" description="Histidine kinase" evidence="15">
    <location>
        <begin position="239"/>
        <end position="439"/>
    </location>
</feature>
<protein>
    <recommendedName>
        <fullName evidence="3">histidine kinase</fullName>
        <ecNumber evidence="3">2.7.13.3</ecNumber>
    </recommendedName>
</protein>
<dbReference type="InterPro" id="IPR036890">
    <property type="entry name" value="HATPase_C_sf"/>
</dbReference>
<dbReference type="EC" id="2.7.13.3" evidence="3"/>
<evidence type="ECO:0000256" key="10">
    <source>
        <dbReference type="ARBA" id="ARBA00022840"/>
    </source>
</evidence>
<dbReference type="GO" id="GO:0000155">
    <property type="term" value="F:phosphorelay sensor kinase activity"/>
    <property type="evidence" value="ECO:0007669"/>
    <property type="project" value="InterPro"/>
</dbReference>
<keyword evidence="8" id="KW-0547">Nucleotide-binding</keyword>
<keyword evidence="13 14" id="KW-0472">Membrane</keyword>
<accession>A0A855Y1C4</accession>
<feature type="domain" description="HAMP" evidence="16">
    <location>
        <begin position="181"/>
        <end position="224"/>
    </location>
</feature>
<evidence type="ECO:0000256" key="1">
    <source>
        <dbReference type="ARBA" id="ARBA00000085"/>
    </source>
</evidence>
<dbReference type="InterPro" id="IPR036097">
    <property type="entry name" value="HisK_dim/P_sf"/>
</dbReference>